<dbReference type="EMBL" id="BAAALT010000122">
    <property type="protein sequence ID" value="GAA1813504.1"/>
    <property type="molecule type" value="Genomic_DNA"/>
</dbReference>
<keyword evidence="7" id="KW-0812">Transmembrane</keyword>
<evidence type="ECO:0000259" key="9">
    <source>
        <dbReference type="Pfam" id="PF08281"/>
    </source>
</evidence>
<accession>A0ABP4YHK7</accession>
<evidence type="ECO:0000313" key="10">
    <source>
        <dbReference type="EMBL" id="GAA1813504.1"/>
    </source>
</evidence>
<dbReference type="CDD" id="cd06171">
    <property type="entry name" value="Sigma70_r4"/>
    <property type="match status" value="1"/>
</dbReference>
<keyword evidence="4 6" id="KW-0238">DNA-binding</keyword>
<dbReference type="InterPro" id="IPR007627">
    <property type="entry name" value="RNA_pol_sigma70_r2"/>
</dbReference>
<dbReference type="Gene3D" id="1.10.1740.10">
    <property type="match status" value="1"/>
</dbReference>
<dbReference type="SUPFAM" id="SSF88659">
    <property type="entry name" value="Sigma3 and sigma4 domains of RNA polymerase sigma factors"/>
    <property type="match status" value="1"/>
</dbReference>
<keyword evidence="7" id="KW-1133">Transmembrane helix</keyword>
<feature type="domain" description="RNA polymerase sigma-70 region 2" evidence="8">
    <location>
        <begin position="40"/>
        <end position="101"/>
    </location>
</feature>
<dbReference type="InterPro" id="IPR013249">
    <property type="entry name" value="RNA_pol_sigma70_r4_t2"/>
</dbReference>
<evidence type="ECO:0000256" key="5">
    <source>
        <dbReference type="ARBA" id="ARBA00023163"/>
    </source>
</evidence>
<evidence type="ECO:0000256" key="2">
    <source>
        <dbReference type="ARBA" id="ARBA00023015"/>
    </source>
</evidence>
<dbReference type="Pfam" id="PF04542">
    <property type="entry name" value="Sigma70_r2"/>
    <property type="match status" value="1"/>
</dbReference>
<feature type="transmembrane region" description="Helical" evidence="7">
    <location>
        <begin position="185"/>
        <end position="205"/>
    </location>
</feature>
<dbReference type="InterPro" id="IPR014284">
    <property type="entry name" value="RNA_pol_sigma-70_dom"/>
</dbReference>
<dbReference type="InterPro" id="IPR000838">
    <property type="entry name" value="RNA_pol_sigma70_ECF_CS"/>
</dbReference>
<dbReference type="Proteomes" id="UP001500218">
    <property type="component" value="Unassembled WGS sequence"/>
</dbReference>
<protein>
    <recommendedName>
        <fullName evidence="6">RNA polymerase sigma factor</fullName>
    </recommendedName>
</protein>
<reference evidence="11" key="1">
    <citation type="journal article" date="2019" name="Int. J. Syst. Evol. Microbiol.">
        <title>The Global Catalogue of Microorganisms (GCM) 10K type strain sequencing project: providing services to taxonomists for standard genome sequencing and annotation.</title>
        <authorList>
            <consortium name="The Broad Institute Genomics Platform"/>
            <consortium name="The Broad Institute Genome Sequencing Center for Infectious Disease"/>
            <person name="Wu L."/>
            <person name="Ma J."/>
        </authorList>
    </citation>
    <scope>NUCLEOTIDE SEQUENCE [LARGE SCALE GENOMIC DNA]</scope>
    <source>
        <strain evidence="11">JCM 13250</strain>
    </source>
</reference>
<dbReference type="SUPFAM" id="SSF88946">
    <property type="entry name" value="Sigma2 domain of RNA polymerase sigma factors"/>
    <property type="match status" value="1"/>
</dbReference>
<evidence type="ECO:0000256" key="7">
    <source>
        <dbReference type="SAM" id="Phobius"/>
    </source>
</evidence>
<proteinExistence type="inferred from homology"/>
<evidence type="ECO:0000313" key="11">
    <source>
        <dbReference type="Proteomes" id="UP001500218"/>
    </source>
</evidence>
<dbReference type="PROSITE" id="PS01063">
    <property type="entry name" value="SIGMA70_ECF"/>
    <property type="match status" value="1"/>
</dbReference>
<evidence type="ECO:0000256" key="1">
    <source>
        <dbReference type="ARBA" id="ARBA00010641"/>
    </source>
</evidence>
<keyword evidence="5 6" id="KW-0804">Transcription</keyword>
<sequence>MSQWCNGGDGEDTLDDTELVLAAREGDRAAFDTLLGRHLAAARRTATLLGAGNDTDDVVQEAFVKAYRRLADYRGESPFRAWLLTIVANETRNLHRSKRRRDDMTARVAAVAERSEAGPDRPVESTLHAADRELLVEAVRGLNPAERDAVVHRFLLDMSEAETAEALGVPRGTVKSRTSRALAKLRVRLAAAVVVVTAVIIVVTVPPARRAVADMIGDVLRFAGIEVFTGAAPVTLPPSPSPLPSAGPTDLAGARAVARFPVEVPAVWGAPERVEVADPGPDGAPRVVTLIYRGGDVRIDAFDGEVDLGFAKSTPDVQWVQVGWRQGMWLPRPHPLTYVDRDGQWHTEAARLAGPTLVWQVGRVAYRLEGLTSPEDAVAVAATVG</sequence>
<dbReference type="RefSeq" id="WP_344133813.1">
    <property type="nucleotide sequence ID" value="NZ_BAAALT010000122.1"/>
</dbReference>
<dbReference type="InterPro" id="IPR013324">
    <property type="entry name" value="RNA_pol_sigma_r3/r4-like"/>
</dbReference>
<gene>
    <name evidence="10" type="ORF">GCM10009682_38370</name>
</gene>
<evidence type="ECO:0000256" key="3">
    <source>
        <dbReference type="ARBA" id="ARBA00023082"/>
    </source>
</evidence>
<evidence type="ECO:0000259" key="8">
    <source>
        <dbReference type="Pfam" id="PF04542"/>
    </source>
</evidence>
<feature type="domain" description="RNA polymerase sigma factor 70 region 4 type 2" evidence="9">
    <location>
        <begin position="133"/>
        <end position="185"/>
    </location>
</feature>
<keyword evidence="2 6" id="KW-0805">Transcription regulation</keyword>
<evidence type="ECO:0000256" key="6">
    <source>
        <dbReference type="RuleBase" id="RU000716"/>
    </source>
</evidence>
<dbReference type="Pfam" id="PF08281">
    <property type="entry name" value="Sigma70_r4_2"/>
    <property type="match status" value="1"/>
</dbReference>
<evidence type="ECO:0000256" key="4">
    <source>
        <dbReference type="ARBA" id="ARBA00023125"/>
    </source>
</evidence>
<keyword evidence="11" id="KW-1185">Reference proteome</keyword>
<dbReference type="Gene3D" id="1.10.10.10">
    <property type="entry name" value="Winged helix-like DNA-binding domain superfamily/Winged helix DNA-binding domain"/>
    <property type="match status" value="1"/>
</dbReference>
<keyword evidence="7" id="KW-0472">Membrane</keyword>
<organism evidence="10 11">
    <name type="scientific">Luedemannella flava</name>
    <dbReference type="NCBI Taxonomy" id="349316"/>
    <lineage>
        <taxon>Bacteria</taxon>
        <taxon>Bacillati</taxon>
        <taxon>Actinomycetota</taxon>
        <taxon>Actinomycetes</taxon>
        <taxon>Micromonosporales</taxon>
        <taxon>Micromonosporaceae</taxon>
        <taxon>Luedemannella</taxon>
    </lineage>
</organism>
<comment type="similarity">
    <text evidence="1 6">Belongs to the sigma-70 factor family. ECF subfamily.</text>
</comment>
<keyword evidence="3 6" id="KW-0731">Sigma factor</keyword>
<dbReference type="PANTHER" id="PTHR43133">
    <property type="entry name" value="RNA POLYMERASE ECF-TYPE SIGMA FACTO"/>
    <property type="match status" value="1"/>
</dbReference>
<dbReference type="InterPro" id="IPR036388">
    <property type="entry name" value="WH-like_DNA-bd_sf"/>
</dbReference>
<dbReference type="InterPro" id="IPR013325">
    <property type="entry name" value="RNA_pol_sigma_r2"/>
</dbReference>
<dbReference type="PANTHER" id="PTHR43133:SF51">
    <property type="entry name" value="RNA POLYMERASE SIGMA FACTOR"/>
    <property type="match status" value="1"/>
</dbReference>
<dbReference type="NCBIfam" id="TIGR02937">
    <property type="entry name" value="sigma70-ECF"/>
    <property type="match status" value="1"/>
</dbReference>
<name>A0ABP4YHK7_9ACTN</name>
<comment type="caution">
    <text evidence="10">The sequence shown here is derived from an EMBL/GenBank/DDBJ whole genome shotgun (WGS) entry which is preliminary data.</text>
</comment>
<dbReference type="InterPro" id="IPR039425">
    <property type="entry name" value="RNA_pol_sigma-70-like"/>
</dbReference>